<feature type="transmembrane region" description="Helical" evidence="12">
    <location>
        <begin position="12"/>
        <end position="38"/>
    </location>
</feature>
<dbReference type="Proteomes" id="UP000261032">
    <property type="component" value="Unassembled WGS sequence"/>
</dbReference>
<keyword evidence="6" id="KW-0598">Phosphotransferase system</keyword>
<dbReference type="Proteomes" id="UP001211987">
    <property type="component" value="Unassembled WGS sequence"/>
</dbReference>
<proteinExistence type="predicted"/>
<dbReference type="InterPro" id="IPR036878">
    <property type="entry name" value="Glu_permease_IIB"/>
</dbReference>
<sequence length="529" mass="57330">MMQKIQRFGGAMFTPVLLFAFSGIVIGVCTVFQSDVIMGSIAASDTTWFKVWYVVKEAAWTIFRQVNLLFVISLPIGLAKKQNARACMESFVLYCTFNYALAALLSNWGSFVGIDYAIEAGSGTGLASVASIKTLDTGMVGALIVAGVAVWLHNRYFDTKLPEWLGVFRGSSFVAMIGFPVMIGLAVIFFFIWPQVQHGIAGVQTFIISSGALGVWVYTFLERILIPTGLHHFIYMPFMYDSVAIEGGIKTAWVAAMPEIAKSTASLRTLFPAGGYALYGFSKMFAPLGISAAFYATAKENKKKEVLGLMIPVTLTAMFAGITEPIEFTFLFIAPVMFAVHSVLAASLATAQYLIGISGDFGSGIISNAALNWIPLGSAHWQQYLLSVVIGLVFSGIWFIVFKFIIEKFDFKTPGREDDDEEVKLVSKAEYKASKEDTSNDPTGNIEVKGGDAGKAAAFLAALGGKDNIESVTNCATRLRVSVKDETLVQPVGVFKKAGAHGLVAKGKAFQVIVGLTVPYVREEFEKLL</sequence>
<dbReference type="NCBIfam" id="TIGR02005">
    <property type="entry name" value="PTS-IIBC-alpha"/>
    <property type="match status" value="1"/>
</dbReference>
<comment type="caution">
    <text evidence="16">The sequence shown here is derived from an EMBL/GenBank/DDBJ whole genome shotgun (WGS) entry which is preliminary data.</text>
</comment>
<keyword evidence="4" id="KW-0762">Sugar transport</keyword>
<feature type="active site" description="Phosphocysteine intermediate; for EIIB activity" evidence="11">
    <location>
        <position position="475"/>
    </location>
</feature>
<dbReference type="PANTHER" id="PTHR30009:SF12">
    <property type="entry name" value="PHOSPHOTRANSFERASE IIC COMPONENT GLVC"/>
    <property type="match status" value="1"/>
</dbReference>
<evidence type="ECO:0000256" key="11">
    <source>
        <dbReference type="PROSITE-ProRule" id="PRU00421"/>
    </source>
</evidence>
<feature type="transmembrane region" description="Helical" evidence="12">
    <location>
        <begin position="199"/>
        <end position="221"/>
    </location>
</feature>
<feature type="transmembrane region" description="Helical" evidence="12">
    <location>
        <begin position="134"/>
        <end position="152"/>
    </location>
</feature>
<dbReference type="EMBL" id="QUSL01000013">
    <property type="protein sequence ID" value="RGD85011.1"/>
    <property type="molecule type" value="Genomic_DNA"/>
</dbReference>
<keyword evidence="9 12" id="KW-1133">Transmembrane helix</keyword>
<keyword evidence="2" id="KW-0813">Transport</keyword>
<evidence type="ECO:0000256" key="1">
    <source>
        <dbReference type="ARBA" id="ARBA00004651"/>
    </source>
</evidence>
<comment type="subcellular location">
    <subcellularLocation>
        <location evidence="1">Cell membrane</location>
        <topology evidence="1">Multi-pass membrane protein</topology>
    </subcellularLocation>
</comment>
<dbReference type="InterPro" id="IPR050429">
    <property type="entry name" value="PTS_Glucose_EIICBA"/>
</dbReference>
<feature type="transmembrane region" description="Helical" evidence="12">
    <location>
        <begin position="91"/>
        <end position="114"/>
    </location>
</feature>
<protein>
    <submittedName>
        <fullName evidence="15">Alpha-glucoside-specific PTS transporter subunit IIBC</fullName>
        <ecNumber evidence="15">2.7.1.-</ecNumber>
    </submittedName>
    <submittedName>
        <fullName evidence="16">PTS alpha-glucoside transporter subunit IIBC</fullName>
    </submittedName>
</protein>
<dbReference type="InterPro" id="IPR018113">
    <property type="entry name" value="PTrfase_EIIB_Cys"/>
</dbReference>
<evidence type="ECO:0000256" key="4">
    <source>
        <dbReference type="ARBA" id="ARBA00022597"/>
    </source>
</evidence>
<dbReference type="InterPro" id="IPR010975">
    <property type="entry name" value="PTS_IIBC_a_glc"/>
</dbReference>
<reference evidence="16 17" key="1">
    <citation type="submission" date="2018-08" db="EMBL/GenBank/DDBJ databases">
        <title>A genome reference for cultivated species of the human gut microbiota.</title>
        <authorList>
            <person name="Zou Y."/>
            <person name="Xue W."/>
            <person name="Luo G."/>
        </authorList>
    </citation>
    <scope>NUCLEOTIDE SEQUENCE [LARGE SCALE GENOMIC DNA]</scope>
    <source>
        <strain evidence="16 17">OM06-4</strain>
    </source>
</reference>
<dbReference type="EMBL" id="JAQLKE010000008">
    <property type="protein sequence ID" value="MDB7083453.1"/>
    <property type="molecule type" value="Genomic_DNA"/>
</dbReference>
<keyword evidence="7 12" id="KW-0812">Transmembrane</keyword>
<dbReference type="InterPro" id="IPR013013">
    <property type="entry name" value="PTS_EIIC_1"/>
</dbReference>
<evidence type="ECO:0000256" key="12">
    <source>
        <dbReference type="SAM" id="Phobius"/>
    </source>
</evidence>
<dbReference type="GeneID" id="64194874"/>
<dbReference type="EC" id="2.7.1.-" evidence="15"/>
<dbReference type="CDD" id="cd00212">
    <property type="entry name" value="PTS_IIB_glc"/>
    <property type="match status" value="1"/>
</dbReference>
<evidence type="ECO:0000256" key="2">
    <source>
        <dbReference type="ARBA" id="ARBA00022448"/>
    </source>
</evidence>
<feature type="transmembrane region" description="Helical" evidence="12">
    <location>
        <begin position="328"/>
        <end position="346"/>
    </location>
</feature>
<organism evidence="16 17">
    <name type="scientific">Thomasclavelia ramosa</name>
    <dbReference type="NCBI Taxonomy" id="1547"/>
    <lineage>
        <taxon>Bacteria</taxon>
        <taxon>Bacillati</taxon>
        <taxon>Bacillota</taxon>
        <taxon>Erysipelotrichia</taxon>
        <taxon>Erysipelotrichales</taxon>
        <taxon>Coprobacillaceae</taxon>
        <taxon>Thomasclavelia</taxon>
    </lineage>
</organism>
<keyword evidence="8" id="KW-0418">Kinase</keyword>
<dbReference type="Pfam" id="PF00367">
    <property type="entry name" value="PTS_EIIB"/>
    <property type="match status" value="1"/>
</dbReference>
<dbReference type="PANTHER" id="PTHR30009">
    <property type="entry name" value="CYTOCHROME C-TYPE SYNTHESIS PROTEIN AND PTS TRANSMEMBRANE COMPONENT"/>
    <property type="match status" value="1"/>
</dbReference>
<dbReference type="GO" id="GO:0005886">
    <property type="term" value="C:plasma membrane"/>
    <property type="evidence" value="ECO:0007669"/>
    <property type="project" value="UniProtKB-SubCell"/>
</dbReference>
<keyword evidence="5 15" id="KW-0808">Transferase</keyword>
<feature type="transmembrane region" description="Helical" evidence="12">
    <location>
        <begin position="305"/>
        <end position="322"/>
    </location>
</feature>
<evidence type="ECO:0000256" key="5">
    <source>
        <dbReference type="ARBA" id="ARBA00022679"/>
    </source>
</evidence>
<evidence type="ECO:0000313" key="16">
    <source>
        <dbReference type="EMBL" id="RGD85011.1"/>
    </source>
</evidence>
<evidence type="ECO:0000256" key="9">
    <source>
        <dbReference type="ARBA" id="ARBA00022989"/>
    </source>
</evidence>
<dbReference type="InterPro" id="IPR001996">
    <property type="entry name" value="PTS_IIB_1"/>
</dbReference>
<feature type="domain" description="PTS EIIB type-1" evidence="13">
    <location>
        <begin position="453"/>
        <end position="529"/>
    </location>
</feature>
<feature type="domain" description="PTS EIIC type-1" evidence="14">
    <location>
        <begin position="1"/>
        <end position="418"/>
    </location>
</feature>
<dbReference type="Pfam" id="PF02378">
    <property type="entry name" value="PTS_EIIC"/>
    <property type="match status" value="1"/>
</dbReference>
<evidence type="ECO:0000313" key="15">
    <source>
        <dbReference type="EMBL" id="MDB7083453.1"/>
    </source>
</evidence>
<name>A0A3E3ECJ5_9FIRM</name>
<evidence type="ECO:0000313" key="17">
    <source>
        <dbReference type="Proteomes" id="UP000261032"/>
    </source>
</evidence>
<dbReference type="GO" id="GO:0016301">
    <property type="term" value="F:kinase activity"/>
    <property type="evidence" value="ECO:0007669"/>
    <property type="project" value="UniProtKB-KW"/>
</dbReference>
<keyword evidence="10 12" id="KW-0472">Membrane</keyword>
<evidence type="ECO:0000256" key="7">
    <source>
        <dbReference type="ARBA" id="ARBA00022692"/>
    </source>
</evidence>
<dbReference type="PROSITE" id="PS51098">
    <property type="entry name" value="PTS_EIIB_TYPE_1"/>
    <property type="match status" value="1"/>
</dbReference>
<feature type="transmembrane region" description="Helical" evidence="12">
    <location>
        <begin position="58"/>
        <end position="79"/>
    </location>
</feature>
<dbReference type="InterPro" id="IPR003352">
    <property type="entry name" value="PTS_EIIC"/>
</dbReference>
<dbReference type="PROSITE" id="PS01035">
    <property type="entry name" value="PTS_EIIB_TYPE_1_CYS"/>
    <property type="match status" value="1"/>
</dbReference>
<gene>
    <name evidence="16" type="ORF">DXB93_09475</name>
    <name evidence="15" type="ORF">PM738_06555</name>
</gene>
<dbReference type="RefSeq" id="WP_003536005.1">
    <property type="nucleotide sequence ID" value="NZ_AP031443.1"/>
</dbReference>
<evidence type="ECO:0000259" key="14">
    <source>
        <dbReference type="PROSITE" id="PS51103"/>
    </source>
</evidence>
<evidence type="ECO:0000256" key="6">
    <source>
        <dbReference type="ARBA" id="ARBA00022683"/>
    </source>
</evidence>
<dbReference type="PROSITE" id="PS51103">
    <property type="entry name" value="PTS_EIIC_TYPE_1"/>
    <property type="match status" value="1"/>
</dbReference>
<evidence type="ECO:0000256" key="8">
    <source>
        <dbReference type="ARBA" id="ARBA00022777"/>
    </source>
</evidence>
<dbReference type="NCBIfam" id="TIGR00826">
    <property type="entry name" value="EIIB_glc"/>
    <property type="match status" value="1"/>
</dbReference>
<feature type="transmembrane region" description="Helical" evidence="12">
    <location>
        <begin position="276"/>
        <end position="298"/>
    </location>
</feature>
<accession>A0A3E3ECJ5</accession>
<dbReference type="SUPFAM" id="SSF55604">
    <property type="entry name" value="Glucose permease domain IIB"/>
    <property type="match status" value="1"/>
</dbReference>
<feature type="transmembrane region" description="Helical" evidence="12">
    <location>
        <begin position="233"/>
        <end position="256"/>
    </location>
</feature>
<dbReference type="AlphaFoldDB" id="A0A3E3ECJ5"/>
<dbReference type="GO" id="GO:0090563">
    <property type="term" value="F:protein-phosphocysteine-sugar phosphotransferase activity"/>
    <property type="evidence" value="ECO:0007669"/>
    <property type="project" value="TreeGrafter"/>
</dbReference>
<evidence type="ECO:0000259" key="13">
    <source>
        <dbReference type="PROSITE" id="PS51098"/>
    </source>
</evidence>
<evidence type="ECO:0000256" key="10">
    <source>
        <dbReference type="ARBA" id="ARBA00023136"/>
    </source>
</evidence>
<feature type="transmembrane region" description="Helical" evidence="12">
    <location>
        <begin position="353"/>
        <end position="374"/>
    </location>
</feature>
<feature type="transmembrane region" description="Helical" evidence="12">
    <location>
        <begin position="173"/>
        <end position="193"/>
    </location>
</feature>
<reference evidence="15" key="2">
    <citation type="submission" date="2023-01" db="EMBL/GenBank/DDBJ databases">
        <title>Human gut microbiome strain richness.</title>
        <authorList>
            <person name="Chen-Liaw A."/>
        </authorList>
    </citation>
    <scope>NUCLEOTIDE SEQUENCE</scope>
    <source>
        <strain evidence="15">1001217st2_G6_1001217B_191108</strain>
    </source>
</reference>
<feature type="transmembrane region" description="Helical" evidence="12">
    <location>
        <begin position="386"/>
        <end position="406"/>
    </location>
</feature>
<evidence type="ECO:0000256" key="3">
    <source>
        <dbReference type="ARBA" id="ARBA00022475"/>
    </source>
</evidence>
<keyword evidence="3" id="KW-1003">Cell membrane</keyword>
<dbReference type="GO" id="GO:0009401">
    <property type="term" value="P:phosphoenolpyruvate-dependent sugar phosphotransferase system"/>
    <property type="evidence" value="ECO:0007669"/>
    <property type="project" value="UniProtKB-KW"/>
</dbReference>
<dbReference type="GO" id="GO:0008982">
    <property type="term" value="F:protein-N(PI)-phosphohistidine-sugar phosphotransferase activity"/>
    <property type="evidence" value="ECO:0007669"/>
    <property type="project" value="InterPro"/>
</dbReference>
<dbReference type="Gene3D" id="3.30.1360.60">
    <property type="entry name" value="Glucose permease domain IIB"/>
    <property type="match status" value="1"/>
</dbReference>